<reference evidence="1" key="1">
    <citation type="submission" date="2020-06" db="EMBL/GenBank/DDBJ databases">
        <title>Draft genome of Bugula neritina, a colonial animal packing powerful symbionts and potential medicines.</title>
        <authorList>
            <person name="Rayko M."/>
        </authorList>
    </citation>
    <scope>NUCLEOTIDE SEQUENCE [LARGE SCALE GENOMIC DNA]</scope>
    <source>
        <strain evidence="1">Kwan_BN1</strain>
    </source>
</reference>
<dbReference type="PANTHER" id="PTHR45739:SF8">
    <property type="entry name" value="FRAS1-RELATED EXTRACELLULAR MATRIX PROTEIN 1"/>
    <property type="match status" value="1"/>
</dbReference>
<gene>
    <name evidence="1" type="ORF">EB796_010746</name>
</gene>
<sequence>MSKISYKHSGTETTNDSLVLQVTDGKHTATKKIPIQVIAVDDEVPQLHVNTGLYIEAAVEAERPEWKYITNTELRAEDLDSPNGNISFRIRQQPVFGFLQRRVDQLGHSWDNITRHMTFQQWEIDENIIR</sequence>
<dbReference type="GO" id="GO:0009653">
    <property type="term" value="P:anatomical structure morphogenesis"/>
    <property type="evidence" value="ECO:0007669"/>
    <property type="project" value="TreeGrafter"/>
</dbReference>
<dbReference type="EMBL" id="VXIV02001652">
    <property type="protein sequence ID" value="KAF6030954.1"/>
    <property type="molecule type" value="Genomic_DNA"/>
</dbReference>
<dbReference type="Proteomes" id="UP000593567">
    <property type="component" value="Unassembled WGS sequence"/>
</dbReference>
<organism evidence="1 2">
    <name type="scientific">Bugula neritina</name>
    <name type="common">Brown bryozoan</name>
    <name type="synonym">Sertularia neritina</name>
    <dbReference type="NCBI Taxonomy" id="10212"/>
    <lineage>
        <taxon>Eukaryota</taxon>
        <taxon>Metazoa</taxon>
        <taxon>Spiralia</taxon>
        <taxon>Lophotrochozoa</taxon>
        <taxon>Bryozoa</taxon>
        <taxon>Gymnolaemata</taxon>
        <taxon>Cheilostomatida</taxon>
        <taxon>Flustrina</taxon>
        <taxon>Buguloidea</taxon>
        <taxon>Bugulidae</taxon>
        <taxon>Bugula</taxon>
    </lineage>
</organism>
<comment type="caution">
    <text evidence="1">The sequence shown here is derived from an EMBL/GenBank/DDBJ whole genome shotgun (WGS) entry which is preliminary data.</text>
</comment>
<keyword evidence="2" id="KW-1185">Reference proteome</keyword>
<dbReference type="Pfam" id="PF16184">
    <property type="entry name" value="Cadherin_3"/>
    <property type="match status" value="1"/>
</dbReference>
<dbReference type="PANTHER" id="PTHR45739">
    <property type="entry name" value="MATRIX PROTEIN, PUTATIVE-RELATED"/>
    <property type="match status" value="1"/>
</dbReference>
<dbReference type="OrthoDB" id="430044at2759"/>
<dbReference type="AlphaFoldDB" id="A0A7J7JZ08"/>
<dbReference type="InterPro" id="IPR051561">
    <property type="entry name" value="FRAS1_ECM"/>
</dbReference>
<name>A0A7J7JZ08_BUGNE</name>
<evidence type="ECO:0000313" key="2">
    <source>
        <dbReference type="Proteomes" id="UP000593567"/>
    </source>
</evidence>
<protein>
    <submittedName>
        <fullName evidence="1">FREM3</fullName>
    </submittedName>
</protein>
<accession>A0A7J7JZ08</accession>
<proteinExistence type="predicted"/>
<evidence type="ECO:0000313" key="1">
    <source>
        <dbReference type="EMBL" id="KAF6030954.1"/>
    </source>
</evidence>